<dbReference type="EMBL" id="BMIO01000004">
    <property type="protein sequence ID" value="GGD41041.1"/>
    <property type="molecule type" value="Genomic_DNA"/>
</dbReference>
<sequence length="80" mass="8568">MDCIWVQRNIGGVGTIMTVNGQIRKTMAEVTGSKTDMQQNDRTWVKPELKFVGTLRDVAGSANPADQSGGNQQGVGNSKS</sequence>
<keyword evidence="3" id="KW-1185">Reference proteome</keyword>
<gene>
    <name evidence="2" type="ORF">GCM10010989_13930</name>
</gene>
<evidence type="ECO:0000256" key="1">
    <source>
        <dbReference type="SAM" id="MobiDB-lite"/>
    </source>
</evidence>
<reference evidence="2 3" key="1">
    <citation type="journal article" date="2014" name="Int. J. Syst. Evol. Microbiol.">
        <title>Complete genome sequence of Corynebacterium casei LMG S-19264T (=DSM 44701T), isolated from a smear-ripened cheese.</title>
        <authorList>
            <consortium name="US DOE Joint Genome Institute (JGI-PGF)"/>
            <person name="Walter F."/>
            <person name="Albersmeier A."/>
            <person name="Kalinowski J."/>
            <person name="Ruckert C."/>
        </authorList>
    </citation>
    <scope>NUCLEOTIDE SEQUENCE [LARGE SCALE GENOMIC DNA]</scope>
    <source>
        <strain evidence="2 3">CGMCC 1.15358</strain>
    </source>
</reference>
<comment type="caution">
    <text evidence="2">The sequence shown here is derived from an EMBL/GenBank/DDBJ whole genome shotgun (WGS) entry which is preliminary data.</text>
</comment>
<feature type="region of interest" description="Disordered" evidence="1">
    <location>
        <begin position="59"/>
        <end position="80"/>
    </location>
</feature>
<accession>A0A917DIR7</accession>
<dbReference type="Proteomes" id="UP000598997">
    <property type="component" value="Unassembled WGS sequence"/>
</dbReference>
<evidence type="ECO:0000313" key="2">
    <source>
        <dbReference type="EMBL" id="GGD41041.1"/>
    </source>
</evidence>
<feature type="compositionally biased region" description="Low complexity" evidence="1">
    <location>
        <begin position="67"/>
        <end position="80"/>
    </location>
</feature>
<name>A0A917DIR7_9SPHN</name>
<organism evidence="2 3">
    <name type="scientific">Croceicoccus pelagius</name>
    <dbReference type="NCBI Taxonomy" id="1703341"/>
    <lineage>
        <taxon>Bacteria</taxon>
        <taxon>Pseudomonadati</taxon>
        <taxon>Pseudomonadota</taxon>
        <taxon>Alphaproteobacteria</taxon>
        <taxon>Sphingomonadales</taxon>
        <taxon>Erythrobacteraceae</taxon>
        <taxon>Croceicoccus</taxon>
    </lineage>
</organism>
<dbReference type="AlphaFoldDB" id="A0A917DIR7"/>
<evidence type="ECO:0000313" key="3">
    <source>
        <dbReference type="Proteomes" id="UP000598997"/>
    </source>
</evidence>
<proteinExistence type="predicted"/>
<protein>
    <submittedName>
        <fullName evidence="2">Uncharacterized protein</fullName>
    </submittedName>
</protein>